<feature type="region of interest" description="Disordered" evidence="6">
    <location>
        <begin position="739"/>
        <end position="764"/>
    </location>
</feature>
<feature type="region of interest" description="Disordered" evidence="6">
    <location>
        <begin position="310"/>
        <end position="333"/>
    </location>
</feature>
<feature type="compositionally biased region" description="Basic and acidic residues" evidence="6">
    <location>
        <begin position="494"/>
        <end position="504"/>
    </location>
</feature>
<evidence type="ECO:0000259" key="7">
    <source>
        <dbReference type="Pfam" id="PF11365"/>
    </source>
</evidence>
<feature type="region of interest" description="Disordered" evidence="6">
    <location>
        <begin position="1297"/>
        <end position="1332"/>
    </location>
</feature>
<evidence type="ECO:0000256" key="3">
    <source>
        <dbReference type="ARBA" id="ARBA00023054"/>
    </source>
</evidence>
<dbReference type="InterPro" id="IPR027881">
    <property type="entry name" value="SOGA_CC"/>
</dbReference>
<feature type="compositionally biased region" description="Basic and acidic residues" evidence="6">
    <location>
        <begin position="832"/>
        <end position="853"/>
    </location>
</feature>
<keyword evidence="10" id="KW-1185">Reference proteome</keyword>
<feature type="region of interest" description="Disordered" evidence="6">
    <location>
        <begin position="986"/>
        <end position="1021"/>
    </location>
</feature>
<feature type="coiled-coil region" evidence="5">
    <location>
        <begin position="164"/>
        <end position="232"/>
    </location>
</feature>
<feature type="compositionally biased region" description="Pro residues" evidence="6">
    <location>
        <begin position="1000"/>
        <end position="1010"/>
    </location>
</feature>
<feature type="coiled-coil region" evidence="5">
    <location>
        <begin position="72"/>
        <end position="120"/>
    </location>
</feature>
<name>A0A6I8N3P6_ORNAN</name>
<feature type="coiled-coil region" evidence="5">
    <location>
        <begin position="527"/>
        <end position="554"/>
    </location>
</feature>
<dbReference type="Bgee" id="ENSOANG00000049190">
    <property type="expression patterns" value="Expressed in cerebellum and 7 other cell types or tissues"/>
</dbReference>
<gene>
    <name evidence="9" type="primary">MTCL2</name>
</gene>
<evidence type="ECO:0000256" key="1">
    <source>
        <dbReference type="ARBA" id="ARBA00004370"/>
    </source>
</evidence>
<feature type="compositionally biased region" description="Polar residues" evidence="6">
    <location>
        <begin position="1056"/>
        <end position="1068"/>
    </location>
</feature>
<evidence type="ECO:0000256" key="5">
    <source>
        <dbReference type="SAM" id="Coils"/>
    </source>
</evidence>
<dbReference type="Proteomes" id="UP000002279">
    <property type="component" value="Unplaced"/>
</dbReference>
<sequence>MLELRDVYMEEDVYQLQELRQQLDQAGKTCRILQYRLRKAERRSLRAAQTGHVDGELIHSLEQDVKVSKDISVRLHHELEAVEKQRAKLEEENEALHQRLVETQLAKQVLHNELDKLREHSLKKRGTRSLGKAEKKPSIQEDSADLRCQLHFAKEESALMCRKVTKLARENDSMREELLQYRSLHGELAGPLTARELAEAPHARAAELKAHLQLVEEEATRLSRRVVELEVETRGLRAEADELRAGRGDEDRDGGGDPGGPAAGGESGESAAELRRHLQFVEEEAGLLRRSLAELEGQNQGLARELGRYRAERRPGDEGPPGAEGPPGPGAEACGEELAAARAQVSELSGKVKKLQYENRVLLSNLQRCDLAAGCPAARPALETDAEAGDSAQCVPAPPWSPGPGGARGLDGLPGVREQAASVGRAIDGLMAAGSGRPGEPDDGGAPGAGEPGGALLGRLGALRRELDALVRRVDGLGDDLKEQLEASFSEGTPGDRDPNREAPGEGLAHGCGTYRAEDGDNYAAEIRELQLVLSEAHESLRGLQAQLAQERQLRKEEAEHFNQKILQLKAERHKAALRREFEEQSLSLQRRLEQKFWSQAENLLAAHETQQFRHGLLLLALKLKAFLKRWRQGDVLPGHGDGGPDDFLEVSGVKELYLLLEEEERSPQLADCVGSAWTLNSPNERAQTLADLKGVLRELCGELGEERRAADELRQQFAKARSAWETERTELKCHVAQLEPKAGRGPGERAPPPDWKAAQKREREEHQQLLAESYGAVMDLTTRLQRSEKNRARDQGDLLRRLQEERARADQRLRDLQAQLGRLQKEADSWALKRTETETEKEKKDSGWKEVRPPPSPGLGSISSVSEFESLLGCSPFLPGQGAPGPGDPRREPPGAEPAPPAGPGRGRAGGPVQRSHTAPDKTGIRIYYSPPVARRVGPSAAPPGARDDRVLAEPGFLFTSARPRGPGEADPLAGSAYGRWLCDFSRQRQRQQREAGPAPAPAPAPPPLGDLDLASNLSDDMKEMTNCVRQALRSGSLERPARSVACQTAGRASVATQTARTVSVGLQTEPPRGPLAGRGWAPRGSPLGPGRPKPASPALDRVHARVERPCCPPKAGSPQLRRRSGPRLDGPRERGGAWVPPPGKQKGSAWARSTTTRDSPVLSGVNDGLSSLFNVVEHGGPEAGAKAGPADGRGRPEPPRYGLVREFFRSVCGRAPSPPARGRPSPDARAQAQEGAVLLNYYVDHGDLRAGGPAPLLTAPSCRLSPVVAVGSPGPGRPPQDPVCGCGAQPSASCFSRAPRPPGRPAPAPCRLHPPDAVRTADERAGPCAE</sequence>
<protein>
    <submittedName>
        <fullName evidence="9">Microtubule crosslinking factor 2</fullName>
    </submittedName>
</protein>
<dbReference type="Pfam" id="PF11365">
    <property type="entry name" value="SOGA"/>
    <property type="match status" value="2"/>
</dbReference>
<dbReference type="GeneTree" id="ENSGT00950000182982"/>
<dbReference type="GO" id="GO:0005615">
    <property type="term" value="C:extracellular space"/>
    <property type="evidence" value="ECO:0007669"/>
    <property type="project" value="InterPro"/>
</dbReference>
<feature type="region of interest" description="Disordered" evidence="6">
    <location>
        <begin position="240"/>
        <end position="272"/>
    </location>
</feature>
<feature type="coiled-coil region" evidence="5">
    <location>
        <begin position="697"/>
        <end position="724"/>
    </location>
</feature>
<proteinExistence type="predicted"/>
<evidence type="ECO:0000256" key="6">
    <source>
        <dbReference type="SAM" id="MobiDB-lite"/>
    </source>
</evidence>
<evidence type="ECO:0000259" key="8">
    <source>
        <dbReference type="Pfam" id="PF14818"/>
    </source>
</evidence>
<keyword evidence="4" id="KW-0472">Membrane</keyword>
<reference evidence="9" key="1">
    <citation type="submission" date="2025-08" db="UniProtKB">
        <authorList>
            <consortium name="Ensembl"/>
        </authorList>
    </citation>
    <scope>IDENTIFICATION</scope>
    <source>
        <strain evidence="9">Glennie</strain>
    </source>
</reference>
<evidence type="ECO:0000256" key="4">
    <source>
        <dbReference type="ARBA" id="ARBA00023136"/>
    </source>
</evidence>
<dbReference type="InterPro" id="IPR027882">
    <property type="entry name" value="SOGA1/2-like_CC"/>
</dbReference>
<feature type="region of interest" description="Disordered" evidence="6">
    <location>
        <begin position="486"/>
        <end position="510"/>
    </location>
</feature>
<dbReference type="GO" id="GO:0016020">
    <property type="term" value="C:membrane"/>
    <property type="evidence" value="ECO:0007669"/>
    <property type="project" value="UniProtKB-SubCell"/>
</dbReference>
<dbReference type="PANTHER" id="PTHR15742:SF1">
    <property type="entry name" value="PROTEIN SOGA1"/>
    <property type="match status" value="1"/>
</dbReference>
<organism evidence="9 10">
    <name type="scientific">Ornithorhynchus anatinus</name>
    <name type="common">Duckbill platypus</name>
    <dbReference type="NCBI Taxonomy" id="9258"/>
    <lineage>
        <taxon>Eukaryota</taxon>
        <taxon>Metazoa</taxon>
        <taxon>Chordata</taxon>
        <taxon>Craniata</taxon>
        <taxon>Vertebrata</taxon>
        <taxon>Euteleostomi</taxon>
        <taxon>Mammalia</taxon>
        <taxon>Monotremata</taxon>
        <taxon>Ornithorhynchidae</taxon>
        <taxon>Ornithorhynchus</taxon>
    </lineage>
</organism>
<evidence type="ECO:0000313" key="10">
    <source>
        <dbReference type="Proteomes" id="UP000002279"/>
    </source>
</evidence>
<keyword evidence="2" id="KW-0597">Phosphoprotein</keyword>
<evidence type="ECO:0000256" key="2">
    <source>
        <dbReference type="ARBA" id="ARBA00022553"/>
    </source>
</evidence>
<dbReference type="PANTHER" id="PTHR15742">
    <property type="entry name" value="GIRDIN"/>
    <property type="match status" value="1"/>
</dbReference>
<feature type="compositionally biased region" description="Gly residues" evidence="6">
    <location>
        <begin position="256"/>
        <end position="267"/>
    </location>
</feature>
<comment type="subcellular location">
    <subcellularLocation>
        <location evidence="1">Membrane</location>
    </subcellularLocation>
</comment>
<feature type="region of interest" description="Disordered" evidence="6">
    <location>
        <begin position="1214"/>
        <end position="1234"/>
    </location>
</feature>
<dbReference type="InterPro" id="IPR049885">
    <property type="entry name" value="MTCL1-3"/>
</dbReference>
<dbReference type="Ensembl" id="ENSOANT00000058393.1">
    <property type="protein sequence ID" value="ENSOANP00000035510.1"/>
    <property type="gene ID" value="ENSOANG00000049190.1"/>
</dbReference>
<dbReference type="Pfam" id="PF14818">
    <property type="entry name" value="SOGA1-2-like_CC"/>
    <property type="match status" value="1"/>
</dbReference>
<reference evidence="9" key="2">
    <citation type="submission" date="2025-09" db="UniProtKB">
        <authorList>
            <consortium name="Ensembl"/>
        </authorList>
    </citation>
    <scope>IDENTIFICATION</scope>
    <source>
        <strain evidence="9">Glennie</strain>
    </source>
</reference>
<feature type="compositionally biased region" description="Pro residues" evidence="6">
    <location>
        <begin position="1301"/>
        <end position="1310"/>
    </location>
</feature>
<feature type="region of interest" description="Disordered" evidence="6">
    <location>
        <begin position="1050"/>
        <end position="1202"/>
    </location>
</feature>
<accession>A0A6I8N3P6</accession>
<feature type="region of interest" description="Disordered" evidence="6">
    <location>
        <begin position="430"/>
        <end position="453"/>
    </location>
</feature>
<feature type="domain" description="SOGA 1/2-like coiled-coil" evidence="8">
    <location>
        <begin position="779"/>
        <end position="831"/>
    </location>
</feature>
<feature type="region of interest" description="Disordered" evidence="6">
    <location>
        <begin position="832"/>
        <end position="953"/>
    </location>
</feature>
<feature type="domain" description="SOGA coiled-coil" evidence="7">
    <location>
        <begin position="142"/>
        <end position="236"/>
    </location>
</feature>
<feature type="domain" description="SOGA coiled-coil" evidence="7">
    <location>
        <begin position="270"/>
        <end position="362"/>
    </location>
</feature>
<feature type="compositionally biased region" description="Basic and acidic residues" evidence="6">
    <location>
        <begin position="1315"/>
        <end position="1332"/>
    </location>
</feature>
<feature type="compositionally biased region" description="Basic and acidic residues" evidence="6">
    <location>
        <begin position="240"/>
        <end position="255"/>
    </location>
</feature>
<evidence type="ECO:0000313" key="9">
    <source>
        <dbReference type="Ensembl" id="ENSOANP00000035510.1"/>
    </source>
</evidence>
<keyword evidence="3 5" id="KW-0175">Coiled coil</keyword>
<dbReference type="GO" id="GO:0010506">
    <property type="term" value="P:regulation of autophagy"/>
    <property type="evidence" value="ECO:0007669"/>
    <property type="project" value="InterPro"/>
</dbReference>